<evidence type="ECO:0000313" key="2">
    <source>
        <dbReference type="Proteomes" id="UP001064200"/>
    </source>
</evidence>
<evidence type="ECO:0000313" key="1">
    <source>
        <dbReference type="EMBL" id="UVB03025.1"/>
    </source>
</evidence>
<reference evidence="1" key="1">
    <citation type="submission" date="2022-06" db="EMBL/GenBank/DDBJ databases">
        <title>Comparative analysis of new lytic phages for the biological control of phytopathogenic Xanthomonas spp.</title>
        <authorList>
            <person name="Domingo-Calap M.L."/>
            <person name="Bernabeu-Gimeno M."/>
            <person name="Aure C.M."/>
            <person name="Marco-Noales E."/>
            <person name="Domingo-Calap P."/>
        </authorList>
    </citation>
    <scope>NUCLEOTIDE SEQUENCE</scope>
</reference>
<dbReference type="Proteomes" id="UP001064200">
    <property type="component" value="Segment"/>
</dbReference>
<sequence>MIELKHALSGRFMLQTAKADAEGNEIPGTRKVVAPWQDNLITNNGMDYIGGSGASPSTFLGYVSVGSGANPPQFTDSALQARVATTGTSNNTENGFAVSAPYFTWYRREFQFGTGAAAGVLSEIGITGSGGTPAYTRALIKDSAGNPTTITVLSDELLIVTYERRVYCHTEDVVTTATIKGVETTITIRPSQLGASGGHNAQGTPYWTDYIWGGYWYHGGTGVGPITGVPTGTMVSYSNVQYSNAAYTAGTYYRDQIINLSVQNAAGLTLTAFKGLYAATNYQIGFQPGVPKTNAETVALRLRMSWARYEP</sequence>
<accession>A0A976SH63</accession>
<name>A0A976SH63_9CAUD</name>
<keyword evidence="2" id="KW-1185">Reference proteome</keyword>
<dbReference type="EMBL" id="ON911539">
    <property type="protein sequence ID" value="UVB03025.1"/>
    <property type="molecule type" value="Genomic_DNA"/>
</dbReference>
<gene>
    <name evidence="1" type="ORF">IVIADoCa2_48</name>
</gene>
<proteinExistence type="predicted"/>
<organism evidence="1 2">
    <name type="scientific">Xanthomonas phage vB_Xar_IVIA-DoCa2</name>
    <dbReference type="NCBI Taxonomy" id="2970491"/>
    <lineage>
        <taxon>Viruses</taxon>
        <taxon>Duplodnaviria</taxon>
        <taxon>Heunggongvirae</taxon>
        <taxon>Uroviricota</taxon>
        <taxon>Caudoviricetes</taxon>
        <taxon>Autographivirales</taxon>
        <taxon>Autonotataviridae</taxon>
        <taxon>Gujervirinae</taxon>
        <taxon>Pradovirus</taxon>
        <taxon>Pradovirus IVIADoCa2</taxon>
    </lineage>
</organism>
<protein>
    <submittedName>
        <fullName evidence="1">Uncharacterized protein</fullName>
    </submittedName>
</protein>